<protein>
    <submittedName>
        <fullName evidence="2">Uncharacterized protein</fullName>
    </submittedName>
</protein>
<keyword evidence="1" id="KW-0472">Membrane</keyword>
<evidence type="ECO:0000313" key="3">
    <source>
        <dbReference type="Proteomes" id="UP001227101"/>
    </source>
</evidence>
<keyword evidence="1" id="KW-0812">Transmembrane</keyword>
<gene>
    <name evidence="2" type="ORF">QP939_40835</name>
</gene>
<dbReference type="RefSeq" id="WP_285451942.1">
    <property type="nucleotide sequence ID" value="NZ_CP127173.1"/>
</dbReference>
<feature type="transmembrane region" description="Helical" evidence="1">
    <location>
        <begin position="100"/>
        <end position="118"/>
    </location>
</feature>
<organism evidence="2 3">
    <name type="scientific">Amycolatopsis nalaikhensis</name>
    <dbReference type="NCBI Taxonomy" id="715472"/>
    <lineage>
        <taxon>Bacteria</taxon>
        <taxon>Bacillati</taxon>
        <taxon>Actinomycetota</taxon>
        <taxon>Actinomycetes</taxon>
        <taxon>Pseudonocardiales</taxon>
        <taxon>Pseudonocardiaceae</taxon>
        <taxon>Amycolatopsis</taxon>
    </lineage>
</organism>
<keyword evidence="1" id="KW-1133">Transmembrane helix</keyword>
<feature type="transmembrane region" description="Helical" evidence="1">
    <location>
        <begin position="179"/>
        <end position="200"/>
    </location>
</feature>
<evidence type="ECO:0000256" key="1">
    <source>
        <dbReference type="SAM" id="Phobius"/>
    </source>
</evidence>
<dbReference type="Proteomes" id="UP001227101">
    <property type="component" value="Chromosome"/>
</dbReference>
<accession>A0ABY8XHM3</accession>
<dbReference type="EMBL" id="CP127173">
    <property type="protein sequence ID" value="WIV55118.1"/>
    <property type="molecule type" value="Genomic_DNA"/>
</dbReference>
<proteinExistence type="predicted"/>
<reference evidence="2 3" key="1">
    <citation type="submission" date="2023-06" db="EMBL/GenBank/DDBJ databases">
        <authorList>
            <person name="Oyuntsetseg B."/>
            <person name="Kim S.B."/>
        </authorList>
    </citation>
    <scope>NUCLEOTIDE SEQUENCE [LARGE SCALE GENOMIC DNA]</scope>
    <source>
        <strain evidence="2 3">2-2</strain>
    </source>
</reference>
<sequence>MSETRAVPLSHARRWTAVLVVVALGFAAWHAYGITVAPSRPFFWIGVALDLLVALVAWLLGRAWPPEARFEPDAVVLGKSRVPYAAITDVRRGAVSAKPFWVAFWLPTSLLVGLIVALRPSGDFDRQVVEVGRVRVRWRDYRAADAFITGLREKRPDVEVHHGVDPATYAQDRSPRLGVGGGFLAAGLGWWLFLSGWFGLQLFDQSLYSGPFPAEPTASAIRDLTGDLTGFAPLPDASRELTEWPCDRKNDLILGPDPDAADLHLKLQSRTLPADRAGAVEDRLRAAAGMAPGDYLYWYGPDELDFAVDIPEDDDLYVEFSTGCVTGDAVPSLREELGKLATAMGVG</sequence>
<keyword evidence="3" id="KW-1185">Reference proteome</keyword>
<evidence type="ECO:0000313" key="2">
    <source>
        <dbReference type="EMBL" id="WIV55118.1"/>
    </source>
</evidence>
<feature type="transmembrane region" description="Helical" evidence="1">
    <location>
        <begin position="43"/>
        <end position="61"/>
    </location>
</feature>
<name>A0ABY8XHM3_9PSEU</name>